<gene>
    <name evidence="1" type="ORF">H0B56_08380</name>
</gene>
<reference evidence="1 2" key="1">
    <citation type="submission" date="2020-07" db="EMBL/GenBank/DDBJ databases">
        <title>Genome of Haloechinothrix sp.</title>
        <authorList>
            <person name="Tang S.-K."/>
            <person name="Yang L."/>
            <person name="Zhu W.-Y."/>
        </authorList>
    </citation>
    <scope>NUCLEOTIDE SEQUENCE [LARGE SCALE GENOMIC DNA]</scope>
    <source>
        <strain evidence="1 2">YIM 98757</strain>
    </source>
</reference>
<dbReference type="EMBL" id="JACCKD010000002">
    <property type="protein sequence ID" value="MBA0125551.1"/>
    <property type="molecule type" value="Genomic_DNA"/>
</dbReference>
<dbReference type="AlphaFoldDB" id="A0A838A9Q7"/>
<dbReference type="Gene3D" id="1.10.260.40">
    <property type="entry name" value="lambda repressor-like DNA-binding domains"/>
    <property type="match status" value="1"/>
</dbReference>
<proteinExistence type="predicted"/>
<accession>A0A838A9Q7</accession>
<organism evidence="1 2">
    <name type="scientific">Haloechinothrix aidingensis</name>
    <dbReference type="NCBI Taxonomy" id="2752311"/>
    <lineage>
        <taxon>Bacteria</taxon>
        <taxon>Bacillati</taxon>
        <taxon>Actinomycetota</taxon>
        <taxon>Actinomycetes</taxon>
        <taxon>Pseudonocardiales</taxon>
        <taxon>Pseudonocardiaceae</taxon>
        <taxon>Haloechinothrix</taxon>
    </lineage>
</organism>
<sequence length="129" mass="14620">MTENWSAVARAINERVNELGLRQRELAERSGVSQAIVREIQHQTVERRRSRRTLEALSLALEWHPEHLWSILRGQKPLEPGQTGDETTDKVLARLDAIDDRLDGITERLDAVDAHIASVVDALGRRESP</sequence>
<dbReference type="SUPFAM" id="SSF47413">
    <property type="entry name" value="lambda repressor-like DNA-binding domains"/>
    <property type="match status" value="1"/>
</dbReference>
<name>A0A838A9Q7_9PSEU</name>
<evidence type="ECO:0000313" key="2">
    <source>
        <dbReference type="Proteomes" id="UP000582974"/>
    </source>
</evidence>
<evidence type="ECO:0000313" key="1">
    <source>
        <dbReference type="EMBL" id="MBA0125551.1"/>
    </source>
</evidence>
<dbReference type="Proteomes" id="UP000582974">
    <property type="component" value="Unassembled WGS sequence"/>
</dbReference>
<keyword evidence="2" id="KW-1185">Reference proteome</keyword>
<comment type="caution">
    <text evidence="1">The sequence shown here is derived from an EMBL/GenBank/DDBJ whole genome shotgun (WGS) entry which is preliminary data.</text>
</comment>
<dbReference type="InterPro" id="IPR010982">
    <property type="entry name" value="Lambda_DNA-bd_dom_sf"/>
</dbReference>
<protein>
    <submittedName>
        <fullName evidence="1">XRE family transcriptional regulator</fullName>
    </submittedName>
</protein>
<dbReference type="RefSeq" id="WP_180892320.1">
    <property type="nucleotide sequence ID" value="NZ_JACCKD010000002.1"/>
</dbReference>
<dbReference type="GO" id="GO:0003677">
    <property type="term" value="F:DNA binding"/>
    <property type="evidence" value="ECO:0007669"/>
    <property type="project" value="InterPro"/>
</dbReference>